<evidence type="ECO:0000313" key="1">
    <source>
        <dbReference type="EMBL" id="CAB4835984.1"/>
    </source>
</evidence>
<proteinExistence type="predicted"/>
<accession>A0A6J7ASS9</accession>
<reference evidence="1" key="1">
    <citation type="submission" date="2020-05" db="EMBL/GenBank/DDBJ databases">
        <authorList>
            <person name="Chiriac C."/>
            <person name="Salcher M."/>
            <person name="Ghai R."/>
            <person name="Kavagutti S V."/>
        </authorList>
    </citation>
    <scope>NUCLEOTIDE SEQUENCE</scope>
</reference>
<gene>
    <name evidence="1" type="ORF">UFOPK3139_02712</name>
</gene>
<organism evidence="1">
    <name type="scientific">freshwater metagenome</name>
    <dbReference type="NCBI Taxonomy" id="449393"/>
    <lineage>
        <taxon>unclassified sequences</taxon>
        <taxon>metagenomes</taxon>
        <taxon>ecological metagenomes</taxon>
    </lineage>
</organism>
<dbReference type="AlphaFoldDB" id="A0A6J7ASS9"/>
<sequence>MLFLLAGVAGFALRRTIGLGTVLHAATIASFTQWWMRQLPGHVVLVPATSTT</sequence>
<dbReference type="EMBL" id="CAFABA010000154">
    <property type="protein sequence ID" value="CAB4835984.1"/>
    <property type="molecule type" value="Genomic_DNA"/>
</dbReference>
<name>A0A6J7ASS9_9ZZZZ</name>
<protein>
    <submittedName>
        <fullName evidence="1">Unannotated protein</fullName>
    </submittedName>
</protein>